<comment type="caution">
    <text evidence="3">The sequence shown here is derived from an EMBL/GenBank/DDBJ whole genome shotgun (WGS) entry which is preliminary data.</text>
</comment>
<dbReference type="GeneID" id="78276294"/>
<evidence type="ECO:0000313" key="3">
    <source>
        <dbReference type="EMBL" id="OLU44640.1"/>
    </source>
</evidence>
<dbReference type="PROSITE" id="PS51372">
    <property type="entry name" value="PRD_2"/>
    <property type="match status" value="2"/>
</dbReference>
<reference evidence="3 4" key="1">
    <citation type="submission" date="2016-11" db="EMBL/GenBank/DDBJ databases">
        <title>Description of two novel members of the family Erysipelotrichaceae: Ileibacterium lipovorans gen. nov., sp. nov. and Dubosiella newyorkensis, gen. nov., sp. nov.</title>
        <authorList>
            <person name="Cox L.M."/>
            <person name="Sohn J."/>
            <person name="Tyrrell K.L."/>
            <person name="Citron D.M."/>
            <person name="Lawson P.A."/>
            <person name="Patel N.B."/>
            <person name="Iizumi T."/>
            <person name="Perez-Perez G.I."/>
            <person name="Goldstein E.J."/>
            <person name="Blaser M.J."/>
        </authorList>
    </citation>
    <scope>NUCLEOTIDE SEQUENCE [LARGE SCALE GENOMIC DNA]</scope>
    <source>
        <strain evidence="3 4">NYU-BL-A4</strain>
    </source>
</reference>
<gene>
    <name evidence="3" type="ORF">BO225_10135</name>
</gene>
<feature type="domain" description="PRD" evidence="2">
    <location>
        <begin position="189"/>
        <end position="299"/>
    </location>
</feature>
<dbReference type="PANTHER" id="PTHR30185">
    <property type="entry name" value="CRYPTIC BETA-GLUCOSIDE BGL OPERON ANTITERMINATOR"/>
    <property type="match status" value="1"/>
</dbReference>
<dbReference type="InterPro" id="IPR036634">
    <property type="entry name" value="PRD_sf"/>
</dbReference>
<evidence type="ECO:0000313" key="4">
    <source>
        <dbReference type="Proteomes" id="UP000186705"/>
    </source>
</evidence>
<dbReference type="SUPFAM" id="SSF50151">
    <property type="entry name" value="SacY-like RNA-binding domain"/>
    <property type="match status" value="1"/>
</dbReference>
<dbReference type="RefSeq" id="WP_076342127.1">
    <property type="nucleotide sequence ID" value="NZ_CANTAN010000011.1"/>
</dbReference>
<dbReference type="STRING" id="1862672.BO225_10135"/>
<dbReference type="OrthoDB" id="9813552at2"/>
<dbReference type="NCBIfam" id="NF046042">
    <property type="entry name" value="LicT"/>
    <property type="match status" value="1"/>
</dbReference>
<dbReference type="Pfam" id="PF00874">
    <property type="entry name" value="PRD"/>
    <property type="match status" value="2"/>
</dbReference>
<dbReference type="AlphaFoldDB" id="A0A1U7NKG3"/>
<accession>A0A1U7NKG3</accession>
<dbReference type="Gene3D" id="2.30.24.10">
    <property type="entry name" value="CAT RNA-binding domain"/>
    <property type="match status" value="1"/>
</dbReference>
<evidence type="ECO:0000256" key="1">
    <source>
        <dbReference type="ARBA" id="ARBA00022737"/>
    </source>
</evidence>
<sequence length="299" mass="35099">MNNLNIDLKNSALQPQNEVFRIKKIFNNNVAVIKKNGKEQVVCGKGIAFSKKVGDPLDMSRVTQIFVLKEARDNIRFQEIIQNIPLEYIEVTNEIIEMIKLELGKKINDIIYVSLSDHIHAAIKRAEEGIYLPNTMNWEIAHYYENEYALALKALEIIRKKTGVELKNDEASFIALHIINSETENSSLEETTKVTRIIREVLKIVRYHLQKDISNDSVHFYRFITHIKFFAHRLVYEKAYRNDNNELLEIIKNKYQNSYNCVEAISKMIYQKYNYQILQEEKLYLTIHVHRLAHNNGNN</sequence>
<dbReference type="Pfam" id="PF03123">
    <property type="entry name" value="CAT_RBD"/>
    <property type="match status" value="1"/>
</dbReference>
<dbReference type="SUPFAM" id="SSF63520">
    <property type="entry name" value="PTS-regulatory domain, PRD"/>
    <property type="match status" value="2"/>
</dbReference>
<dbReference type="InterPro" id="IPR050661">
    <property type="entry name" value="BglG_antiterminators"/>
</dbReference>
<dbReference type="Proteomes" id="UP000186705">
    <property type="component" value="Unassembled WGS sequence"/>
</dbReference>
<dbReference type="InterPro" id="IPR011608">
    <property type="entry name" value="PRD"/>
</dbReference>
<feature type="domain" description="PRD" evidence="2">
    <location>
        <begin position="83"/>
        <end position="188"/>
    </location>
</feature>
<evidence type="ECO:0000259" key="2">
    <source>
        <dbReference type="PROSITE" id="PS51372"/>
    </source>
</evidence>
<dbReference type="GO" id="GO:0003723">
    <property type="term" value="F:RNA binding"/>
    <property type="evidence" value="ECO:0007669"/>
    <property type="project" value="InterPro"/>
</dbReference>
<dbReference type="GO" id="GO:0006355">
    <property type="term" value="P:regulation of DNA-templated transcription"/>
    <property type="evidence" value="ECO:0007669"/>
    <property type="project" value="InterPro"/>
</dbReference>
<dbReference type="EMBL" id="MPKA01000101">
    <property type="protein sequence ID" value="OLU44640.1"/>
    <property type="molecule type" value="Genomic_DNA"/>
</dbReference>
<protein>
    <submittedName>
        <fullName evidence="3">Transcription antiterminator LicT</fullName>
    </submittedName>
</protein>
<dbReference type="SMART" id="SM01061">
    <property type="entry name" value="CAT_RBD"/>
    <property type="match status" value="1"/>
</dbReference>
<name>A0A1U7NKG3_9FIRM</name>
<dbReference type="InterPro" id="IPR036650">
    <property type="entry name" value="CAT_RNA-bd_dom_sf"/>
</dbReference>
<keyword evidence="4" id="KW-1185">Reference proteome</keyword>
<dbReference type="PANTHER" id="PTHR30185:SF15">
    <property type="entry name" value="CRYPTIC BETA-GLUCOSIDE BGL OPERON ANTITERMINATOR"/>
    <property type="match status" value="1"/>
</dbReference>
<organism evidence="3 4">
    <name type="scientific">Dubosiella newyorkensis</name>
    <dbReference type="NCBI Taxonomy" id="1862672"/>
    <lineage>
        <taxon>Bacteria</taxon>
        <taxon>Bacillati</taxon>
        <taxon>Bacillota</taxon>
        <taxon>Erysipelotrichia</taxon>
        <taxon>Erysipelotrichales</taxon>
        <taxon>Erysipelotrichaceae</taxon>
        <taxon>Dubosiella</taxon>
    </lineage>
</organism>
<dbReference type="Gene3D" id="1.10.1790.10">
    <property type="entry name" value="PRD domain"/>
    <property type="match status" value="2"/>
</dbReference>
<dbReference type="InterPro" id="IPR004341">
    <property type="entry name" value="CAT_RNA-bd_dom"/>
</dbReference>
<proteinExistence type="predicted"/>
<keyword evidence="1" id="KW-0677">Repeat</keyword>